<evidence type="ECO:0000313" key="3">
    <source>
        <dbReference type="Proteomes" id="UP000184330"/>
    </source>
</evidence>
<dbReference type="STRING" id="576137.A0A1L7XVU3"/>
<evidence type="ECO:0000256" key="1">
    <source>
        <dbReference type="SAM" id="Phobius"/>
    </source>
</evidence>
<sequence>MRVSRPEPRVVLATGQAFATFGSFAITPTTVNYISEAFLGNPAETSIALNLHRVGFGLSVAFNVKRWVADVGVAWAYGTMAFIEVFGFLFVVLLMWKRHEIRSWTWGGIGKSKEGIIVLTARYITVSA</sequence>
<name>A0A1L7XVU3_9HELO</name>
<keyword evidence="1" id="KW-0472">Membrane</keyword>
<protein>
    <recommendedName>
        <fullName evidence="4">Major facilitator superfamily (MFS) profile domain-containing protein</fullName>
    </recommendedName>
</protein>
<keyword evidence="1" id="KW-1133">Transmembrane helix</keyword>
<dbReference type="Proteomes" id="UP000184330">
    <property type="component" value="Unassembled WGS sequence"/>
</dbReference>
<keyword evidence="1" id="KW-0812">Transmembrane</keyword>
<dbReference type="OrthoDB" id="2533084at2759"/>
<reference evidence="2 3" key="1">
    <citation type="submission" date="2016-03" db="EMBL/GenBank/DDBJ databases">
        <authorList>
            <person name="Ploux O."/>
        </authorList>
    </citation>
    <scope>NUCLEOTIDE SEQUENCE [LARGE SCALE GENOMIC DNA]</scope>
    <source>
        <strain evidence="2 3">UAMH 11012</strain>
    </source>
</reference>
<organism evidence="2 3">
    <name type="scientific">Phialocephala subalpina</name>
    <dbReference type="NCBI Taxonomy" id="576137"/>
    <lineage>
        <taxon>Eukaryota</taxon>
        <taxon>Fungi</taxon>
        <taxon>Dikarya</taxon>
        <taxon>Ascomycota</taxon>
        <taxon>Pezizomycotina</taxon>
        <taxon>Leotiomycetes</taxon>
        <taxon>Helotiales</taxon>
        <taxon>Mollisiaceae</taxon>
        <taxon>Phialocephala</taxon>
        <taxon>Phialocephala fortinii species complex</taxon>
    </lineage>
</organism>
<keyword evidence="3" id="KW-1185">Reference proteome</keyword>
<dbReference type="AlphaFoldDB" id="A0A1L7XVU3"/>
<dbReference type="EMBL" id="FJOG01000065">
    <property type="protein sequence ID" value="CZR69095.1"/>
    <property type="molecule type" value="Genomic_DNA"/>
</dbReference>
<gene>
    <name evidence="2" type="ORF">PAC_18996</name>
</gene>
<accession>A0A1L7XVU3</accession>
<evidence type="ECO:0000313" key="2">
    <source>
        <dbReference type="EMBL" id="CZR69095.1"/>
    </source>
</evidence>
<evidence type="ECO:0008006" key="4">
    <source>
        <dbReference type="Google" id="ProtNLM"/>
    </source>
</evidence>
<feature type="transmembrane region" description="Helical" evidence="1">
    <location>
        <begin position="74"/>
        <end position="96"/>
    </location>
</feature>
<proteinExistence type="predicted"/>